<sequence length="781" mass="88139">MQLLPFWSARHSYRFVFKVACKLMLFIGCACCKWPLAAQGMQGPGRQDLKVPTGLRVDLLDHPERVYKMGILTNQSLLSVTAGNKDSLQFEAITSRRPAFCWIVPGKVKKQAAYEIILTKAMDNNKTAGPVWSSGKIENSASVQVPYTGPALLPATVYQWKVRIWDRDAAGKSDSRFSGWQLFRTADSLTDSGLPTFVVQKEHQSPIDSLRLDKDYLLYDFGKDGFAQPVLRLQASKDDSIFIVLGEKLIQGKGSPIDQQPPGTVRYRIIRIAVKQGIHTYQVPITPDQRNTKPSAVKMPSYIGEVLPFRYLALHGNLTSIRPLKVSRNFVHIPFKDNATVFHSSDSTLNQIWELCKYTIKATSFTGYYLDGDRERIPYEADALINQLSHYSTDADFNMTKRTLSYLIYHPTWPTEWSLQNLLIAYYDYMYSGDHRSVARIFKQLQPKLLTALQDSTGLISTRTGKQSVDFLKSIHYKVFDGNEGLKDIVDWPHTPEETDSFVFTDYNAVVNAFYYKALQSMATLATATHKPVEALAYTRQAAALKAAFLRHFSDPATGLIKDGTGTQHSSLHANMFALAFGLVPDEHVPAVIHFIKSRGLSCSVYGAQFLLEALGRFDQSDDAIQLITSKDKRSWFNMLREGSTMTMEAWGQDFKPNQDWNHAWGTAPANYIVRFLMGIRPLKPGFEQVIIEPHPFGVQQASIRYQTIRGDIDVSFQIAPDHTNWQLTLPGNTTATVRLPFAGKSNPLLFMDGQKVQGKLMRGYYQIENVPSGTHRFTFR</sequence>
<dbReference type="InterPro" id="IPR008928">
    <property type="entry name" value="6-hairpin_glycosidase_sf"/>
</dbReference>
<feature type="domain" description="Alpha-L-rhamnosidase six-hairpin glycosidase" evidence="4">
    <location>
        <begin position="338"/>
        <end position="675"/>
    </location>
</feature>
<dbReference type="PANTHER" id="PTHR33307">
    <property type="entry name" value="ALPHA-RHAMNOSIDASE (EUROFUNG)"/>
    <property type="match status" value="1"/>
</dbReference>
<evidence type="ECO:0000259" key="5">
    <source>
        <dbReference type="Pfam" id="PF17390"/>
    </source>
</evidence>
<dbReference type="InterPro" id="IPR035398">
    <property type="entry name" value="Bac_rhamnosid_C"/>
</dbReference>
<dbReference type="Pfam" id="PF25788">
    <property type="entry name" value="Ig_Rha78A_N"/>
    <property type="match status" value="1"/>
</dbReference>
<dbReference type="SUPFAM" id="SSF48208">
    <property type="entry name" value="Six-hairpin glycosidases"/>
    <property type="match status" value="1"/>
</dbReference>
<dbReference type="PANTHER" id="PTHR33307:SF6">
    <property type="entry name" value="ALPHA-RHAMNOSIDASE (EUROFUNG)-RELATED"/>
    <property type="match status" value="1"/>
</dbReference>
<dbReference type="EMBL" id="FNQY01000001">
    <property type="protein sequence ID" value="SDZ76161.1"/>
    <property type="molecule type" value="Genomic_DNA"/>
</dbReference>
<dbReference type="InterPro" id="IPR012341">
    <property type="entry name" value="6hp_glycosidase-like_sf"/>
</dbReference>
<dbReference type="InterPro" id="IPR016007">
    <property type="entry name" value="Alpha_rhamnosid"/>
</dbReference>
<keyword evidence="7" id="KW-1185">Reference proteome</keyword>
<dbReference type="STRING" id="551991.SAMN05192529_101299"/>
<dbReference type="Gene3D" id="1.50.10.10">
    <property type="match status" value="1"/>
</dbReference>
<dbReference type="OrthoDB" id="9815108at2"/>
<reference evidence="6 7" key="1">
    <citation type="submission" date="2016-10" db="EMBL/GenBank/DDBJ databases">
        <authorList>
            <person name="de Groot N.N."/>
        </authorList>
    </citation>
    <scope>NUCLEOTIDE SEQUENCE [LARGE SCALE GENOMIC DNA]</scope>
    <source>
        <strain evidence="6 7">Vu-144</strain>
    </source>
</reference>
<evidence type="ECO:0000256" key="1">
    <source>
        <dbReference type="ARBA" id="ARBA00001445"/>
    </source>
</evidence>
<name>A0A1H3VN80_9BACT</name>
<dbReference type="Pfam" id="PF17390">
    <property type="entry name" value="Bac_rhamnosid_C"/>
    <property type="match status" value="1"/>
</dbReference>
<dbReference type="Pfam" id="PF17389">
    <property type="entry name" value="Bac_rhamnosid6H"/>
    <property type="match status" value="1"/>
</dbReference>
<keyword evidence="3" id="KW-0378">Hydrolase</keyword>
<evidence type="ECO:0000256" key="3">
    <source>
        <dbReference type="ARBA" id="ARBA00022801"/>
    </source>
</evidence>
<feature type="domain" description="Alpha-L-rhamnosidase C-terminal" evidence="5">
    <location>
        <begin position="679"/>
        <end position="743"/>
    </location>
</feature>
<dbReference type="EC" id="3.2.1.40" evidence="2"/>
<dbReference type="Gene3D" id="2.60.420.10">
    <property type="entry name" value="Maltose phosphorylase, domain 3"/>
    <property type="match status" value="1"/>
</dbReference>
<protein>
    <recommendedName>
        <fullName evidence="2">alpha-L-rhamnosidase</fullName>
        <ecNumber evidence="2">3.2.1.40</ecNumber>
    </recommendedName>
</protein>
<evidence type="ECO:0000313" key="7">
    <source>
        <dbReference type="Proteomes" id="UP000199041"/>
    </source>
</evidence>
<evidence type="ECO:0000313" key="6">
    <source>
        <dbReference type="EMBL" id="SDZ76161.1"/>
    </source>
</evidence>
<gene>
    <name evidence="6" type="ORF">SAMN05192529_101299</name>
</gene>
<dbReference type="InterPro" id="IPR035396">
    <property type="entry name" value="Bac_rhamnosid6H"/>
</dbReference>
<dbReference type="GO" id="GO:0030596">
    <property type="term" value="F:alpha-L-rhamnosidase activity"/>
    <property type="evidence" value="ECO:0007669"/>
    <property type="project" value="UniProtKB-EC"/>
</dbReference>
<accession>A0A1H3VN80</accession>
<comment type="catalytic activity">
    <reaction evidence="1">
        <text>Hydrolysis of terminal non-reducing alpha-L-rhamnose residues in alpha-L-rhamnosides.</text>
        <dbReference type="EC" id="3.2.1.40"/>
    </reaction>
</comment>
<organism evidence="6 7">
    <name type="scientific">Arachidicoccus rhizosphaerae</name>
    <dbReference type="NCBI Taxonomy" id="551991"/>
    <lineage>
        <taxon>Bacteria</taxon>
        <taxon>Pseudomonadati</taxon>
        <taxon>Bacteroidota</taxon>
        <taxon>Chitinophagia</taxon>
        <taxon>Chitinophagales</taxon>
        <taxon>Chitinophagaceae</taxon>
        <taxon>Arachidicoccus</taxon>
    </lineage>
</organism>
<proteinExistence type="predicted"/>
<dbReference type="Gene3D" id="2.60.40.10">
    <property type="entry name" value="Immunoglobulins"/>
    <property type="match status" value="1"/>
</dbReference>
<dbReference type="Proteomes" id="UP000199041">
    <property type="component" value="Unassembled WGS sequence"/>
</dbReference>
<evidence type="ECO:0000256" key="2">
    <source>
        <dbReference type="ARBA" id="ARBA00012652"/>
    </source>
</evidence>
<evidence type="ECO:0000259" key="4">
    <source>
        <dbReference type="Pfam" id="PF17389"/>
    </source>
</evidence>
<dbReference type="InterPro" id="IPR013783">
    <property type="entry name" value="Ig-like_fold"/>
</dbReference>
<dbReference type="GO" id="GO:0005975">
    <property type="term" value="P:carbohydrate metabolic process"/>
    <property type="evidence" value="ECO:0007669"/>
    <property type="project" value="InterPro"/>
</dbReference>
<dbReference type="AlphaFoldDB" id="A0A1H3VN80"/>